<accession>A0A7W9IKL8</accession>
<keyword evidence="3" id="KW-1185">Reference proteome</keyword>
<feature type="compositionally biased region" description="Basic and acidic residues" evidence="1">
    <location>
        <begin position="26"/>
        <end position="40"/>
    </location>
</feature>
<sequence length="40" mass="4515">MRKFNYLRMSAAGMTGPGFPAVTMEGTDRRGHRDLRLSDD</sequence>
<feature type="region of interest" description="Disordered" evidence="1">
    <location>
        <begin position="13"/>
        <end position="40"/>
    </location>
</feature>
<evidence type="ECO:0000313" key="2">
    <source>
        <dbReference type="EMBL" id="MBB5822469.1"/>
    </source>
</evidence>
<organism evidence="2 3">
    <name type="scientific">Streptosporangium becharense</name>
    <dbReference type="NCBI Taxonomy" id="1816182"/>
    <lineage>
        <taxon>Bacteria</taxon>
        <taxon>Bacillati</taxon>
        <taxon>Actinomycetota</taxon>
        <taxon>Actinomycetes</taxon>
        <taxon>Streptosporangiales</taxon>
        <taxon>Streptosporangiaceae</taxon>
        <taxon>Streptosporangium</taxon>
    </lineage>
</organism>
<evidence type="ECO:0000313" key="3">
    <source>
        <dbReference type="Proteomes" id="UP000540685"/>
    </source>
</evidence>
<name>A0A7W9IKL8_9ACTN</name>
<dbReference type="AlphaFoldDB" id="A0A7W9IKL8"/>
<reference evidence="2 3" key="1">
    <citation type="submission" date="2020-08" db="EMBL/GenBank/DDBJ databases">
        <title>Sequencing the genomes of 1000 actinobacteria strains.</title>
        <authorList>
            <person name="Klenk H.-P."/>
        </authorList>
    </citation>
    <scope>NUCLEOTIDE SEQUENCE [LARGE SCALE GENOMIC DNA]</scope>
    <source>
        <strain evidence="2 3">DSM 46887</strain>
    </source>
</reference>
<comment type="caution">
    <text evidence="2">The sequence shown here is derived from an EMBL/GenBank/DDBJ whole genome shotgun (WGS) entry which is preliminary data.</text>
</comment>
<dbReference type="Proteomes" id="UP000540685">
    <property type="component" value="Unassembled WGS sequence"/>
</dbReference>
<evidence type="ECO:0000256" key="1">
    <source>
        <dbReference type="SAM" id="MobiDB-lite"/>
    </source>
</evidence>
<gene>
    <name evidence="2" type="ORF">F4562_005531</name>
</gene>
<dbReference type="EMBL" id="JACHMP010000001">
    <property type="protein sequence ID" value="MBB5822469.1"/>
    <property type="molecule type" value="Genomic_DNA"/>
</dbReference>
<proteinExistence type="predicted"/>
<protein>
    <submittedName>
        <fullName evidence="2">Uncharacterized protein</fullName>
    </submittedName>
</protein>